<keyword evidence="1" id="KW-0175">Coiled coil</keyword>
<reference evidence="2" key="1">
    <citation type="submission" date="2021-02" db="EMBL/GenBank/DDBJ databases">
        <authorList>
            <person name="Nowell W R."/>
        </authorList>
    </citation>
    <scope>NUCLEOTIDE SEQUENCE</scope>
</reference>
<feature type="coiled-coil region" evidence="1">
    <location>
        <begin position="8"/>
        <end position="49"/>
    </location>
</feature>
<dbReference type="Proteomes" id="UP000663873">
    <property type="component" value="Unassembled WGS sequence"/>
</dbReference>
<feature type="non-terminal residue" evidence="2">
    <location>
        <position position="1"/>
    </location>
</feature>
<proteinExistence type="predicted"/>
<evidence type="ECO:0000313" key="3">
    <source>
        <dbReference type="EMBL" id="CAF5073176.1"/>
    </source>
</evidence>
<protein>
    <submittedName>
        <fullName evidence="2">Uncharacterized protein</fullName>
    </submittedName>
</protein>
<organism evidence="2 5">
    <name type="scientific">Rotaria socialis</name>
    <dbReference type="NCBI Taxonomy" id="392032"/>
    <lineage>
        <taxon>Eukaryota</taxon>
        <taxon>Metazoa</taxon>
        <taxon>Spiralia</taxon>
        <taxon>Gnathifera</taxon>
        <taxon>Rotifera</taxon>
        <taxon>Eurotatoria</taxon>
        <taxon>Bdelloidea</taxon>
        <taxon>Philodinida</taxon>
        <taxon>Philodinidae</taxon>
        <taxon>Rotaria</taxon>
    </lineage>
</organism>
<accession>A0A821U1L0</accession>
<evidence type="ECO:0000313" key="4">
    <source>
        <dbReference type="EMBL" id="CAF5073191.1"/>
    </source>
</evidence>
<evidence type="ECO:0000256" key="1">
    <source>
        <dbReference type="SAM" id="Coils"/>
    </source>
</evidence>
<gene>
    <name evidence="3" type="ORF">QYT958_LOCUS43401</name>
    <name evidence="4" type="ORF">QYT958_LOCUS43403</name>
    <name evidence="2" type="ORF">UJA718_LOCUS44813</name>
</gene>
<evidence type="ECO:0000313" key="5">
    <source>
        <dbReference type="Proteomes" id="UP000663873"/>
    </source>
</evidence>
<sequence>PHRQDTGLSELLKENKHLRADIEQLKQLLQQTENNLKKEEKLKRRYEQENETVIMLM</sequence>
<comment type="caution">
    <text evidence="2">The sequence shown here is derived from an EMBL/GenBank/DDBJ whole genome shotgun (WGS) entry which is preliminary data.</text>
</comment>
<dbReference type="AlphaFoldDB" id="A0A821U1L0"/>
<dbReference type="EMBL" id="CAJOBP010071267">
    <property type="protein sequence ID" value="CAF4883900.1"/>
    <property type="molecule type" value="Genomic_DNA"/>
</dbReference>
<keyword evidence="5" id="KW-1185">Reference proteome</keyword>
<dbReference type="Proteomes" id="UP000663848">
    <property type="component" value="Unassembled WGS sequence"/>
</dbReference>
<evidence type="ECO:0000313" key="2">
    <source>
        <dbReference type="EMBL" id="CAF4883900.1"/>
    </source>
</evidence>
<name>A0A821U1L0_9BILA</name>
<dbReference type="EMBL" id="CAJOBR010061369">
    <property type="protein sequence ID" value="CAF5073176.1"/>
    <property type="molecule type" value="Genomic_DNA"/>
</dbReference>
<dbReference type="EMBL" id="CAJOBR010061373">
    <property type="protein sequence ID" value="CAF5073191.1"/>
    <property type="molecule type" value="Genomic_DNA"/>
</dbReference>